<organism evidence="1">
    <name type="scientific">viral metagenome</name>
    <dbReference type="NCBI Taxonomy" id="1070528"/>
    <lineage>
        <taxon>unclassified sequences</taxon>
        <taxon>metagenomes</taxon>
        <taxon>organismal metagenomes</taxon>
    </lineage>
</organism>
<evidence type="ECO:0000313" key="2">
    <source>
        <dbReference type="EMBL" id="QJA76155.1"/>
    </source>
</evidence>
<reference evidence="1" key="1">
    <citation type="submission" date="2020-03" db="EMBL/GenBank/DDBJ databases">
        <title>The deep terrestrial virosphere.</title>
        <authorList>
            <person name="Holmfeldt K."/>
            <person name="Nilsson E."/>
            <person name="Simone D."/>
            <person name="Lopez-Fernandez M."/>
            <person name="Wu X."/>
            <person name="de Brujin I."/>
            <person name="Lundin D."/>
            <person name="Andersson A."/>
            <person name="Bertilsson S."/>
            <person name="Dopson M."/>
        </authorList>
    </citation>
    <scope>NUCLEOTIDE SEQUENCE</scope>
    <source>
        <strain evidence="2">MM415A01570</strain>
        <strain evidence="1">MM415B01446</strain>
    </source>
</reference>
<proteinExistence type="predicted"/>
<name>A0A6M3ILU4_9ZZZZ</name>
<sequence length="67" mass="7795">MKEEARAELCADDPNGHLMLRVIVRLHKESVMSLPEDLLVRYVTNIIGKVSREVFSKCLEYKKVHKK</sequence>
<dbReference type="EMBL" id="MT142208">
    <property type="protein sequence ID" value="QJA76155.1"/>
    <property type="molecule type" value="Genomic_DNA"/>
</dbReference>
<evidence type="ECO:0000313" key="1">
    <source>
        <dbReference type="EMBL" id="QJA58466.1"/>
    </source>
</evidence>
<protein>
    <submittedName>
        <fullName evidence="1">Uncharacterized protein</fullName>
    </submittedName>
</protein>
<gene>
    <name evidence="2" type="ORF">MM415A01570_0002</name>
    <name evidence="1" type="ORF">MM415B01446_0007</name>
</gene>
<accession>A0A6M3ILU4</accession>
<dbReference type="AlphaFoldDB" id="A0A6M3ILU4"/>
<dbReference type="EMBL" id="MT141325">
    <property type="protein sequence ID" value="QJA58466.1"/>
    <property type="molecule type" value="Genomic_DNA"/>
</dbReference>